<evidence type="ECO:0000256" key="4">
    <source>
        <dbReference type="ARBA" id="ARBA00022989"/>
    </source>
</evidence>
<dbReference type="Pfam" id="PF07690">
    <property type="entry name" value="MFS_1"/>
    <property type="match status" value="1"/>
</dbReference>
<sequence length="149" mass="17014">MHAKREGRAWYHWYAEDDTPAERKLILKLDLLIVPYAVIAYWIKYIDQSNLTNAYVSGLKEDLGFNANQLVNLNAMYVAGAVIGQLPFTFVFPMFPMNYTIPALEAGWGVFTLLQYRAQGFGELMAYRFLVGIFEAAFFPGVHYVLGAW</sequence>
<dbReference type="Gene3D" id="1.20.1250.20">
    <property type="entry name" value="MFS general substrate transporter like domains"/>
    <property type="match status" value="1"/>
</dbReference>
<keyword evidence="2" id="KW-0813">Transport</keyword>
<dbReference type="InterPro" id="IPR036259">
    <property type="entry name" value="MFS_trans_sf"/>
</dbReference>
<comment type="caution">
    <text evidence="8">The sequence shown here is derived from an EMBL/GenBank/DDBJ whole genome shotgun (WGS) entry which is preliminary data.</text>
</comment>
<dbReference type="PANTHER" id="PTHR43791:SF15">
    <property type="entry name" value="TRANSPORTER SEO1-RELATED"/>
    <property type="match status" value="1"/>
</dbReference>
<reference evidence="8 9" key="1">
    <citation type="submission" date="2018-05" db="EMBL/GenBank/DDBJ databases">
        <title>Whole genome sequencing for identification of molecular markers to develop diagnostic detection tools for the regulated plant pathogen Lachnellula willkommii.</title>
        <authorList>
            <person name="Giroux E."/>
            <person name="Bilodeau G."/>
        </authorList>
    </citation>
    <scope>NUCLEOTIDE SEQUENCE [LARGE SCALE GENOMIC DNA]</scope>
    <source>
        <strain evidence="8 9">CBS 203.66</strain>
    </source>
</reference>
<evidence type="ECO:0000256" key="1">
    <source>
        <dbReference type="ARBA" id="ARBA00004141"/>
    </source>
</evidence>
<evidence type="ECO:0000313" key="9">
    <source>
        <dbReference type="Proteomes" id="UP000469559"/>
    </source>
</evidence>
<evidence type="ECO:0000259" key="7">
    <source>
        <dbReference type="PROSITE" id="PS50850"/>
    </source>
</evidence>
<evidence type="ECO:0000256" key="5">
    <source>
        <dbReference type="ARBA" id="ARBA00023136"/>
    </source>
</evidence>
<dbReference type="GO" id="GO:0016020">
    <property type="term" value="C:membrane"/>
    <property type="evidence" value="ECO:0007669"/>
    <property type="project" value="UniProtKB-SubCell"/>
</dbReference>
<dbReference type="PANTHER" id="PTHR43791">
    <property type="entry name" value="PERMEASE-RELATED"/>
    <property type="match status" value="1"/>
</dbReference>
<dbReference type="InterPro" id="IPR011701">
    <property type="entry name" value="MFS"/>
</dbReference>
<keyword evidence="9" id="KW-1185">Reference proteome</keyword>
<name>A0A8T9B649_9HELO</name>
<proteinExistence type="predicted"/>
<dbReference type="PROSITE" id="PS50850">
    <property type="entry name" value="MFS"/>
    <property type="match status" value="1"/>
</dbReference>
<accession>A0A8T9B649</accession>
<keyword evidence="5 6" id="KW-0472">Membrane</keyword>
<feature type="transmembrane region" description="Helical" evidence="6">
    <location>
        <begin position="75"/>
        <end position="95"/>
    </location>
</feature>
<feature type="transmembrane region" description="Helical" evidence="6">
    <location>
        <begin position="125"/>
        <end position="146"/>
    </location>
</feature>
<dbReference type="EMBL" id="QGMF01000542">
    <property type="protein sequence ID" value="TVY15205.1"/>
    <property type="molecule type" value="Genomic_DNA"/>
</dbReference>
<evidence type="ECO:0000256" key="3">
    <source>
        <dbReference type="ARBA" id="ARBA00022692"/>
    </source>
</evidence>
<dbReference type="SUPFAM" id="SSF103473">
    <property type="entry name" value="MFS general substrate transporter"/>
    <property type="match status" value="1"/>
</dbReference>
<evidence type="ECO:0000256" key="2">
    <source>
        <dbReference type="ARBA" id="ARBA00022448"/>
    </source>
</evidence>
<dbReference type="InterPro" id="IPR020846">
    <property type="entry name" value="MFS_dom"/>
</dbReference>
<gene>
    <name evidence="8" type="primary">SEO1_3</name>
    <name evidence="8" type="ORF">LARI1_G005044</name>
</gene>
<feature type="domain" description="Major facilitator superfamily (MFS) profile" evidence="7">
    <location>
        <begin position="33"/>
        <end position="149"/>
    </location>
</feature>
<protein>
    <submittedName>
        <fullName evidence="8">Putative transporter SEO1</fullName>
    </submittedName>
</protein>
<keyword evidence="4 6" id="KW-1133">Transmembrane helix</keyword>
<comment type="subcellular location">
    <subcellularLocation>
        <location evidence="1">Membrane</location>
        <topology evidence="1">Multi-pass membrane protein</topology>
    </subcellularLocation>
</comment>
<organism evidence="8 9">
    <name type="scientific">Lachnellula arida</name>
    <dbReference type="NCBI Taxonomy" id="1316785"/>
    <lineage>
        <taxon>Eukaryota</taxon>
        <taxon>Fungi</taxon>
        <taxon>Dikarya</taxon>
        <taxon>Ascomycota</taxon>
        <taxon>Pezizomycotina</taxon>
        <taxon>Leotiomycetes</taxon>
        <taxon>Helotiales</taxon>
        <taxon>Lachnaceae</taxon>
        <taxon>Lachnellula</taxon>
    </lineage>
</organism>
<dbReference type="OrthoDB" id="3639251at2759"/>
<keyword evidence="3 6" id="KW-0812">Transmembrane</keyword>
<evidence type="ECO:0000313" key="8">
    <source>
        <dbReference type="EMBL" id="TVY15205.1"/>
    </source>
</evidence>
<dbReference type="Proteomes" id="UP000469559">
    <property type="component" value="Unassembled WGS sequence"/>
</dbReference>
<evidence type="ECO:0000256" key="6">
    <source>
        <dbReference type="SAM" id="Phobius"/>
    </source>
</evidence>
<dbReference type="AlphaFoldDB" id="A0A8T9B649"/>
<dbReference type="GO" id="GO:0022857">
    <property type="term" value="F:transmembrane transporter activity"/>
    <property type="evidence" value="ECO:0007669"/>
    <property type="project" value="InterPro"/>
</dbReference>